<feature type="signal peptide" evidence="2">
    <location>
        <begin position="1"/>
        <end position="22"/>
    </location>
</feature>
<comment type="caution">
    <text evidence="3">The sequence shown here is derived from an EMBL/GenBank/DDBJ whole genome shotgun (WGS) entry which is preliminary data.</text>
</comment>
<feature type="compositionally biased region" description="Basic and acidic residues" evidence="1">
    <location>
        <begin position="177"/>
        <end position="186"/>
    </location>
</feature>
<organism evidence="3 4">
    <name type="scientific">Fimbriiglobus ruber</name>
    <dbReference type="NCBI Taxonomy" id="1908690"/>
    <lineage>
        <taxon>Bacteria</taxon>
        <taxon>Pseudomonadati</taxon>
        <taxon>Planctomycetota</taxon>
        <taxon>Planctomycetia</taxon>
        <taxon>Gemmatales</taxon>
        <taxon>Gemmataceae</taxon>
        <taxon>Fimbriiglobus</taxon>
    </lineage>
</organism>
<keyword evidence="4" id="KW-1185">Reference proteome</keyword>
<evidence type="ECO:0000313" key="3">
    <source>
        <dbReference type="EMBL" id="OWK45736.1"/>
    </source>
</evidence>
<keyword evidence="2" id="KW-0732">Signal</keyword>
<protein>
    <recommendedName>
        <fullName evidence="5">DUF5666 domain-containing protein</fullName>
    </recommendedName>
</protein>
<feature type="chain" id="PRO_5012533473" description="DUF5666 domain-containing protein" evidence="2">
    <location>
        <begin position="23"/>
        <end position="549"/>
    </location>
</feature>
<feature type="region of interest" description="Disordered" evidence="1">
    <location>
        <begin position="147"/>
        <end position="186"/>
    </location>
</feature>
<evidence type="ECO:0000256" key="2">
    <source>
        <dbReference type="SAM" id="SignalP"/>
    </source>
</evidence>
<dbReference type="EMBL" id="NIDE01000002">
    <property type="protein sequence ID" value="OWK45736.1"/>
    <property type="molecule type" value="Genomic_DNA"/>
</dbReference>
<feature type="compositionally biased region" description="Pro residues" evidence="1">
    <location>
        <begin position="155"/>
        <end position="170"/>
    </location>
</feature>
<evidence type="ECO:0000313" key="4">
    <source>
        <dbReference type="Proteomes" id="UP000214646"/>
    </source>
</evidence>
<evidence type="ECO:0008006" key="5">
    <source>
        <dbReference type="Google" id="ProtNLM"/>
    </source>
</evidence>
<evidence type="ECO:0000256" key="1">
    <source>
        <dbReference type="SAM" id="MobiDB-lite"/>
    </source>
</evidence>
<dbReference type="AlphaFoldDB" id="A0A225E6J9"/>
<name>A0A225E6J9_9BACT</name>
<sequence>MSIRLSLFAALATLTTFATVPAEDPPAAKDARPTTVMSLNALFKRDKSGATAKTYIGRTVTLSGTVKEVTEVDGGRTLALNGLRPTADEATGCTIPFAADYPFMKLVKELKPGMTVRVRGEIGEVTGMAFTLKSPALLGASVALPAKDGKAPAASPAPEPASKPPAPGAPPQQEAAPARDPKPEPYRPYRAEVALPAAERTLSAVELSTKLLADKDGTLERRYRGQVLEVTGMVRSCRPVQESIEKGAWSLDLVGAPARDAGPSPQVSVYFRGTSPTLERVRAVGLGDEVTVRVLFVQKFVDNVLVHGEAVPRGGDRRPALTPARQLTADDVFREVWAPGAVAKLRGQVVAVTGVIDLDPVHTHQGVDLPVRYTGAPPLAGIKCDVDQDQLDAVRQLPPGLRVKVVGVIAFTEPKRNEVWLGRCRLSLMEANPMPSVSVTELVTAYRDDNKAAGEKYGNRTSGKWLYLTGEIANITTDKMGLRTAHFKGPATGPQARIGIDVEWGDRVKVGQTIRVKTECQGALPRGVFIQLMGSSILPEAKTTLPVVK</sequence>
<reference evidence="4" key="1">
    <citation type="submission" date="2017-06" db="EMBL/GenBank/DDBJ databases">
        <title>Genome analysis of Fimbriiglobus ruber SP5, the first member of the order Planctomycetales with confirmed chitinolytic capability.</title>
        <authorList>
            <person name="Ravin N.V."/>
            <person name="Rakitin A.L."/>
            <person name="Ivanova A.A."/>
            <person name="Beletsky A.V."/>
            <person name="Kulichevskaya I.S."/>
            <person name="Mardanov A.V."/>
            <person name="Dedysh S.N."/>
        </authorList>
    </citation>
    <scope>NUCLEOTIDE SEQUENCE [LARGE SCALE GENOMIC DNA]</scope>
    <source>
        <strain evidence="4">SP5</strain>
    </source>
</reference>
<dbReference type="RefSeq" id="WP_088253422.1">
    <property type="nucleotide sequence ID" value="NZ_NIDE01000002.1"/>
</dbReference>
<accession>A0A225E6J9</accession>
<dbReference type="Proteomes" id="UP000214646">
    <property type="component" value="Unassembled WGS sequence"/>
</dbReference>
<gene>
    <name evidence="3" type="ORF">FRUB_02067</name>
</gene>
<proteinExistence type="predicted"/>